<feature type="active site" description="Nucleophile" evidence="2">
    <location>
        <position position="61"/>
    </location>
</feature>
<dbReference type="OrthoDB" id="9802424at2"/>
<feature type="active site" description="Proton acceptor" evidence="2">
    <location>
        <position position="182"/>
    </location>
</feature>
<sequence>MGKRYVISNKHHDNFMLEQRHVEKIALVTEGGGQRGIFTAGVLDAFLRAEFNPFDLLIGTSAGSLNLASYICGHQGHAYKVIAEATRHPEFFTLAKYLLSGEGLDLDFLVDSAESRIPLNWDKGADFLKTKQVVAVATHGTELTSTCFDVTRENWKHVLSASCAIPALHKRPIVFDDTRWFDGGIAAPIPVEEAYRRGYKHIVVVRTMPIDFEEHHPMLEAFLKRAPSKALTELSTMLIKHEESYRQTQRFLASPPDDVEIYEISPDRTLRSSVIGSTKKQLDSDYMHGVRLGRLFVESVGRKLDIPYKPYKRYKIQTSEFSSKTFHSEQIEATWASRTSGQFTGEAGVNIEWINVNPNHLQRAIVLVQGRNETFWKYQELIHELSQYFSVYTYDHRGQGESERLAEESELGHIDDFDHYVEDLATFIETVVHEQGGHDDIEMLAHSMGGAVATQYLATKRNKVKSCVLTSPMFGLKLPKVVGGLHSATIKVISQLQKTPHYAPTQTAFVAKSFDNNDHTTSKVRFQAYSDLLTQNPHLRLGGVSPKWITEALAAGKQCLHYAKSITTPILIIQPEADNVVANQAQDLFNERCVSSRMLTVPHARHDILIEADRYRDWTLKHIFNFYDHRYKNV</sequence>
<feature type="domain" description="PNPLA" evidence="3">
    <location>
        <begin position="27"/>
        <end position="195"/>
    </location>
</feature>
<feature type="short sequence motif" description="GXGXXG" evidence="2">
    <location>
        <begin position="31"/>
        <end position="36"/>
    </location>
</feature>
<dbReference type="SUPFAM" id="SSF53474">
    <property type="entry name" value="alpha/beta-Hydrolases"/>
    <property type="match status" value="1"/>
</dbReference>
<dbReference type="EMBL" id="BBMR01000007">
    <property type="protein sequence ID" value="GAL21179.1"/>
    <property type="molecule type" value="Genomic_DNA"/>
</dbReference>
<gene>
    <name evidence="4" type="ORF">JCM19235_454</name>
</gene>
<dbReference type="STRING" id="990268.JCM19235_454"/>
<dbReference type="InterPro" id="IPR029058">
    <property type="entry name" value="AB_hydrolase_fold"/>
</dbReference>
<dbReference type="CDD" id="cd07208">
    <property type="entry name" value="Pat_hypo_Ecoli_yjju_like"/>
    <property type="match status" value="1"/>
</dbReference>
<dbReference type="SUPFAM" id="SSF52151">
    <property type="entry name" value="FabD/lysophospholipase-like"/>
    <property type="match status" value="1"/>
</dbReference>
<dbReference type="InterPro" id="IPR051044">
    <property type="entry name" value="MAG_DAG_Lipase"/>
</dbReference>
<dbReference type="InterPro" id="IPR037483">
    <property type="entry name" value="YjjU-like"/>
</dbReference>
<dbReference type="InterPro" id="IPR022742">
    <property type="entry name" value="Hydrolase_4"/>
</dbReference>
<proteinExistence type="predicted"/>
<evidence type="ECO:0000313" key="4">
    <source>
        <dbReference type="EMBL" id="GAL21179.1"/>
    </source>
</evidence>
<dbReference type="Pfam" id="PF19890">
    <property type="entry name" value="DUF6363"/>
    <property type="match status" value="1"/>
</dbReference>
<dbReference type="Pfam" id="PF01734">
    <property type="entry name" value="Patatin"/>
    <property type="match status" value="1"/>
</dbReference>
<keyword evidence="1 2" id="KW-0443">Lipid metabolism</keyword>
<dbReference type="Gene3D" id="3.40.50.1820">
    <property type="entry name" value="alpha/beta hydrolase"/>
    <property type="match status" value="1"/>
</dbReference>
<keyword evidence="5" id="KW-1185">Reference proteome</keyword>
<reference evidence="4 5" key="2">
    <citation type="submission" date="2014-09" db="EMBL/GenBank/DDBJ databases">
        <authorList>
            <consortium name="NBRP consortium"/>
            <person name="Sawabe T."/>
            <person name="Meirelles P."/>
            <person name="Nakanishi M."/>
            <person name="Sayaka M."/>
            <person name="Hattori M."/>
            <person name="Ohkuma M."/>
        </authorList>
    </citation>
    <scope>NUCLEOTIDE SEQUENCE [LARGE SCALE GENOMIC DNA]</scope>
    <source>
        <strain evidence="5">JCM19235</strain>
    </source>
</reference>
<dbReference type="PROSITE" id="PS51635">
    <property type="entry name" value="PNPLA"/>
    <property type="match status" value="1"/>
</dbReference>
<accession>A0A090S3U4</accession>
<evidence type="ECO:0000313" key="5">
    <source>
        <dbReference type="Proteomes" id="UP000029228"/>
    </source>
</evidence>
<feature type="short sequence motif" description="GXSXG" evidence="2">
    <location>
        <begin position="59"/>
        <end position="63"/>
    </location>
</feature>
<dbReference type="Gene3D" id="3.40.1090.10">
    <property type="entry name" value="Cytosolic phospholipase A2 catalytic domain"/>
    <property type="match status" value="2"/>
</dbReference>
<dbReference type="InterPro" id="IPR002641">
    <property type="entry name" value="PNPLA_dom"/>
</dbReference>
<organism evidence="4 5">
    <name type="scientific">Vibrio maritimus</name>
    <dbReference type="NCBI Taxonomy" id="990268"/>
    <lineage>
        <taxon>Bacteria</taxon>
        <taxon>Pseudomonadati</taxon>
        <taxon>Pseudomonadota</taxon>
        <taxon>Gammaproteobacteria</taxon>
        <taxon>Vibrionales</taxon>
        <taxon>Vibrionaceae</taxon>
        <taxon>Vibrio</taxon>
    </lineage>
</organism>
<dbReference type="AlphaFoldDB" id="A0A090S3U4"/>
<dbReference type="GO" id="GO:0016042">
    <property type="term" value="P:lipid catabolic process"/>
    <property type="evidence" value="ECO:0007669"/>
    <property type="project" value="UniProtKB-UniRule"/>
</dbReference>
<comment type="caution">
    <text evidence="4">The sequence shown here is derived from an EMBL/GenBank/DDBJ whole genome shotgun (WGS) entry which is preliminary data.</text>
</comment>
<dbReference type="GO" id="GO:0004622">
    <property type="term" value="F:phosphatidylcholine lysophospholipase activity"/>
    <property type="evidence" value="ECO:0007669"/>
    <property type="project" value="UniProtKB-EC"/>
</dbReference>
<reference evidence="4 5" key="1">
    <citation type="submission" date="2014-09" db="EMBL/GenBank/DDBJ databases">
        <title>Vibrio maritimus JCM 19235. (C45) whole genome shotgun sequence.</title>
        <authorList>
            <person name="Sawabe T."/>
            <person name="Meirelles P."/>
            <person name="Nakanishi M."/>
            <person name="Sayaka M."/>
            <person name="Hattori M."/>
            <person name="Ohkuma M."/>
        </authorList>
    </citation>
    <scope>NUCLEOTIDE SEQUENCE [LARGE SCALE GENOMIC DNA]</scope>
    <source>
        <strain evidence="5">JCM19235</strain>
    </source>
</reference>
<dbReference type="InterPro" id="IPR016035">
    <property type="entry name" value="Acyl_Trfase/lysoPLipase"/>
</dbReference>
<name>A0A090S3U4_9VIBR</name>
<keyword evidence="2" id="KW-0442">Lipid degradation</keyword>
<keyword evidence="2 4" id="KW-0378">Hydrolase</keyword>
<dbReference type="PANTHER" id="PTHR11614">
    <property type="entry name" value="PHOSPHOLIPASE-RELATED"/>
    <property type="match status" value="1"/>
</dbReference>
<dbReference type="InterPro" id="IPR045943">
    <property type="entry name" value="DUF6363"/>
</dbReference>
<evidence type="ECO:0000256" key="2">
    <source>
        <dbReference type="PROSITE-ProRule" id="PRU01161"/>
    </source>
</evidence>
<dbReference type="EC" id="3.1.1.5" evidence="4"/>
<evidence type="ECO:0000256" key="1">
    <source>
        <dbReference type="ARBA" id="ARBA00023098"/>
    </source>
</evidence>
<feature type="short sequence motif" description="DGA/G" evidence="2">
    <location>
        <begin position="182"/>
        <end position="184"/>
    </location>
</feature>
<protein>
    <submittedName>
        <fullName evidence="4">Lysophospholipase L2</fullName>
        <ecNumber evidence="4">3.1.1.5</ecNumber>
    </submittedName>
</protein>
<evidence type="ECO:0000259" key="3">
    <source>
        <dbReference type="PROSITE" id="PS51635"/>
    </source>
</evidence>
<dbReference type="Proteomes" id="UP000029228">
    <property type="component" value="Unassembled WGS sequence"/>
</dbReference>
<dbReference type="Pfam" id="PF12146">
    <property type="entry name" value="Hydrolase_4"/>
    <property type="match status" value="1"/>
</dbReference>